<reference evidence="5 6" key="1">
    <citation type="submission" date="2015-06" db="EMBL/GenBank/DDBJ databases">
        <title>Cloning and characterization of the uncialamcin biosynthetic gene cluster.</title>
        <authorList>
            <person name="Yan X."/>
            <person name="Huang T."/>
            <person name="Ge H."/>
            <person name="Shen B."/>
        </authorList>
    </citation>
    <scope>NUCLEOTIDE SEQUENCE [LARGE SCALE GENOMIC DNA]</scope>
    <source>
        <strain evidence="5 6">DCA2648</strain>
    </source>
</reference>
<sequence length="182" mass="19893">MPSDAKILIVADHEDTLYALESALSPLTHEVVCATSGDAALKEVLRGNIGLLLLDVRVPDVGGLEVVRYMRRVEQTQYIPIVLLTGFGPDAALSSAALRLGVADLIPKPVDPWALRTKVSYLFRTHQRLRAMEYELRELRTRPPSRTLSGRGRAVGRTRGVDPRSPVPLELPLQPDSAPQGG</sequence>
<dbReference type="GO" id="GO:0000160">
    <property type="term" value="P:phosphorelay signal transduction system"/>
    <property type="evidence" value="ECO:0007669"/>
    <property type="project" value="InterPro"/>
</dbReference>
<dbReference type="SUPFAM" id="SSF52172">
    <property type="entry name" value="CheY-like"/>
    <property type="match status" value="1"/>
</dbReference>
<accession>A0A1Q4UXI1</accession>
<comment type="caution">
    <text evidence="5">The sequence shown here is derived from an EMBL/GenBank/DDBJ whole genome shotgun (WGS) entry which is preliminary data.</text>
</comment>
<dbReference type="Pfam" id="PF00072">
    <property type="entry name" value="Response_reg"/>
    <property type="match status" value="1"/>
</dbReference>
<dbReference type="Proteomes" id="UP000186455">
    <property type="component" value="Unassembled WGS sequence"/>
</dbReference>
<name>A0A1Q4UXI1_9ACTN</name>
<dbReference type="InterPro" id="IPR011006">
    <property type="entry name" value="CheY-like_superfamily"/>
</dbReference>
<organism evidence="5 6">
    <name type="scientific">Streptomyces uncialis</name>
    <dbReference type="NCBI Taxonomy" id="1048205"/>
    <lineage>
        <taxon>Bacteria</taxon>
        <taxon>Bacillati</taxon>
        <taxon>Actinomycetota</taxon>
        <taxon>Actinomycetes</taxon>
        <taxon>Kitasatosporales</taxon>
        <taxon>Streptomycetaceae</taxon>
        <taxon>Streptomyces</taxon>
    </lineage>
</organism>
<dbReference type="SMART" id="SM00448">
    <property type="entry name" value="REC"/>
    <property type="match status" value="1"/>
</dbReference>
<keyword evidence="1 2" id="KW-0597">Phosphoprotein</keyword>
<gene>
    <name evidence="5" type="ORF">AB852_36285</name>
</gene>
<evidence type="ECO:0000256" key="3">
    <source>
        <dbReference type="SAM" id="MobiDB-lite"/>
    </source>
</evidence>
<feature type="domain" description="Response regulatory" evidence="4">
    <location>
        <begin position="6"/>
        <end position="123"/>
    </location>
</feature>
<evidence type="ECO:0000313" key="5">
    <source>
        <dbReference type="EMBL" id="OKH90304.1"/>
    </source>
</evidence>
<dbReference type="Gene3D" id="3.40.50.2300">
    <property type="match status" value="1"/>
</dbReference>
<feature type="region of interest" description="Disordered" evidence="3">
    <location>
        <begin position="142"/>
        <end position="182"/>
    </location>
</feature>
<evidence type="ECO:0000259" key="4">
    <source>
        <dbReference type="PROSITE" id="PS50110"/>
    </source>
</evidence>
<feature type="modified residue" description="4-aspartylphosphate" evidence="2">
    <location>
        <position position="55"/>
    </location>
</feature>
<dbReference type="PANTHER" id="PTHR44591">
    <property type="entry name" value="STRESS RESPONSE REGULATOR PROTEIN 1"/>
    <property type="match status" value="1"/>
</dbReference>
<dbReference type="AlphaFoldDB" id="A0A1Q4UXI1"/>
<proteinExistence type="predicted"/>
<dbReference type="PROSITE" id="PS50110">
    <property type="entry name" value="RESPONSE_REGULATORY"/>
    <property type="match status" value="1"/>
</dbReference>
<dbReference type="PANTHER" id="PTHR44591:SF3">
    <property type="entry name" value="RESPONSE REGULATORY DOMAIN-CONTAINING PROTEIN"/>
    <property type="match status" value="1"/>
</dbReference>
<keyword evidence="6" id="KW-1185">Reference proteome</keyword>
<dbReference type="InterPro" id="IPR050595">
    <property type="entry name" value="Bact_response_regulator"/>
</dbReference>
<protein>
    <submittedName>
        <fullName evidence="5">Transcriptional regulator</fullName>
    </submittedName>
</protein>
<evidence type="ECO:0000256" key="1">
    <source>
        <dbReference type="ARBA" id="ARBA00022553"/>
    </source>
</evidence>
<dbReference type="STRING" id="1048205.AB852_36285"/>
<dbReference type="EMBL" id="LFBV01000013">
    <property type="protein sequence ID" value="OKH90304.1"/>
    <property type="molecule type" value="Genomic_DNA"/>
</dbReference>
<evidence type="ECO:0000256" key="2">
    <source>
        <dbReference type="PROSITE-ProRule" id="PRU00169"/>
    </source>
</evidence>
<dbReference type="RefSeq" id="WP_073795866.1">
    <property type="nucleotide sequence ID" value="NZ_CP108638.1"/>
</dbReference>
<dbReference type="InterPro" id="IPR001789">
    <property type="entry name" value="Sig_transdc_resp-reg_receiver"/>
</dbReference>
<evidence type="ECO:0000313" key="6">
    <source>
        <dbReference type="Proteomes" id="UP000186455"/>
    </source>
</evidence>